<protein>
    <submittedName>
        <fullName evidence="2">2542_t:CDS:1</fullName>
    </submittedName>
</protein>
<evidence type="ECO:0000256" key="1">
    <source>
        <dbReference type="SAM" id="MobiDB-lite"/>
    </source>
</evidence>
<sequence length="42" mass="4610">QKKEQGLIQEISAGDSQDDAFPSTQDHDSISPEYSTEILLTS</sequence>
<organism evidence="2 3">
    <name type="scientific">Ambispora leptoticha</name>
    <dbReference type="NCBI Taxonomy" id="144679"/>
    <lineage>
        <taxon>Eukaryota</taxon>
        <taxon>Fungi</taxon>
        <taxon>Fungi incertae sedis</taxon>
        <taxon>Mucoromycota</taxon>
        <taxon>Glomeromycotina</taxon>
        <taxon>Glomeromycetes</taxon>
        <taxon>Archaeosporales</taxon>
        <taxon>Ambisporaceae</taxon>
        <taxon>Ambispora</taxon>
    </lineage>
</organism>
<comment type="caution">
    <text evidence="2">The sequence shown here is derived from an EMBL/GenBank/DDBJ whole genome shotgun (WGS) entry which is preliminary data.</text>
</comment>
<feature type="region of interest" description="Disordered" evidence="1">
    <location>
        <begin position="1"/>
        <end position="42"/>
    </location>
</feature>
<reference evidence="2" key="1">
    <citation type="submission" date="2021-06" db="EMBL/GenBank/DDBJ databases">
        <authorList>
            <person name="Kallberg Y."/>
            <person name="Tangrot J."/>
            <person name="Rosling A."/>
        </authorList>
    </citation>
    <scope>NUCLEOTIDE SEQUENCE</scope>
    <source>
        <strain evidence="2">FL130A</strain>
    </source>
</reference>
<gene>
    <name evidence="2" type="ORF">ALEPTO_LOCUS13539</name>
</gene>
<accession>A0A9N9IYL0</accession>
<name>A0A9N9IYL0_9GLOM</name>
<evidence type="ECO:0000313" key="2">
    <source>
        <dbReference type="EMBL" id="CAG8757432.1"/>
    </source>
</evidence>
<dbReference type="Proteomes" id="UP000789508">
    <property type="component" value="Unassembled WGS sequence"/>
</dbReference>
<evidence type="ECO:0000313" key="3">
    <source>
        <dbReference type="Proteomes" id="UP000789508"/>
    </source>
</evidence>
<dbReference type="AlphaFoldDB" id="A0A9N9IYL0"/>
<feature type="non-terminal residue" evidence="2">
    <location>
        <position position="1"/>
    </location>
</feature>
<feature type="compositionally biased region" description="Polar residues" evidence="1">
    <location>
        <begin position="32"/>
        <end position="42"/>
    </location>
</feature>
<keyword evidence="3" id="KW-1185">Reference proteome</keyword>
<feature type="non-terminal residue" evidence="2">
    <location>
        <position position="42"/>
    </location>
</feature>
<dbReference type="OrthoDB" id="2421501at2759"/>
<proteinExistence type="predicted"/>
<dbReference type="EMBL" id="CAJVPS010044384">
    <property type="protein sequence ID" value="CAG8757432.1"/>
    <property type="molecule type" value="Genomic_DNA"/>
</dbReference>